<evidence type="ECO:0000256" key="3">
    <source>
        <dbReference type="ARBA" id="ARBA00022475"/>
    </source>
</evidence>
<dbReference type="RefSeq" id="WP_201371444.1">
    <property type="nucleotide sequence ID" value="NZ_BNJG01000001.1"/>
</dbReference>
<dbReference type="Pfam" id="PF19300">
    <property type="entry name" value="BPD_transp_1_N"/>
    <property type="match status" value="1"/>
</dbReference>
<accession>A0ABQ3UPU2</accession>
<dbReference type="PANTHER" id="PTHR43163">
    <property type="entry name" value="DIPEPTIDE TRANSPORT SYSTEM PERMEASE PROTEIN DPPB-RELATED"/>
    <property type="match status" value="1"/>
</dbReference>
<protein>
    <submittedName>
        <fullName evidence="9">Peptide ABC transporter permease</fullName>
    </submittedName>
</protein>
<dbReference type="Pfam" id="PF00528">
    <property type="entry name" value="BPD_transp_1"/>
    <property type="match status" value="1"/>
</dbReference>
<dbReference type="Gene3D" id="1.10.3720.10">
    <property type="entry name" value="MetI-like"/>
    <property type="match status" value="1"/>
</dbReference>
<dbReference type="CDD" id="cd06261">
    <property type="entry name" value="TM_PBP2"/>
    <property type="match status" value="1"/>
</dbReference>
<evidence type="ECO:0000259" key="8">
    <source>
        <dbReference type="PROSITE" id="PS50928"/>
    </source>
</evidence>
<feature type="transmembrane region" description="Helical" evidence="7">
    <location>
        <begin position="9"/>
        <end position="30"/>
    </location>
</feature>
<proteinExistence type="inferred from homology"/>
<evidence type="ECO:0000313" key="9">
    <source>
        <dbReference type="EMBL" id="GHO54771.1"/>
    </source>
</evidence>
<dbReference type="PROSITE" id="PS50928">
    <property type="entry name" value="ABC_TM1"/>
    <property type="match status" value="1"/>
</dbReference>
<dbReference type="EMBL" id="BNJG01000001">
    <property type="protein sequence ID" value="GHO54771.1"/>
    <property type="molecule type" value="Genomic_DNA"/>
</dbReference>
<feature type="transmembrane region" description="Helical" evidence="7">
    <location>
        <begin position="183"/>
        <end position="204"/>
    </location>
</feature>
<keyword evidence="6 7" id="KW-0472">Membrane</keyword>
<evidence type="ECO:0000256" key="4">
    <source>
        <dbReference type="ARBA" id="ARBA00022692"/>
    </source>
</evidence>
<evidence type="ECO:0000256" key="6">
    <source>
        <dbReference type="ARBA" id="ARBA00023136"/>
    </source>
</evidence>
<feature type="domain" description="ABC transmembrane type-1" evidence="8">
    <location>
        <begin position="96"/>
        <end position="305"/>
    </location>
</feature>
<dbReference type="InterPro" id="IPR045621">
    <property type="entry name" value="BPD_transp_1_N"/>
</dbReference>
<keyword evidence="4 7" id="KW-0812">Transmembrane</keyword>
<organism evidence="9 10">
    <name type="scientific">Ktedonobacter robiniae</name>
    <dbReference type="NCBI Taxonomy" id="2778365"/>
    <lineage>
        <taxon>Bacteria</taxon>
        <taxon>Bacillati</taxon>
        <taxon>Chloroflexota</taxon>
        <taxon>Ktedonobacteria</taxon>
        <taxon>Ktedonobacterales</taxon>
        <taxon>Ktedonobacteraceae</taxon>
        <taxon>Ktedonobacter</taxon>
    </lineage>
</organism>
<comment type="subcellular location">
    <subcellularLocation>
        <location evidence="1 7">Cell membrane</location>
        <topology evidence="1 7">Multi-pass membrane protein</topology>
    </subcellularLocation>
</comment>
<feature type="transmembrane region" description="Helical" evidence="7">
    <location>
        <begin position="135"/>
        <end position="159"/>
    </location>
</feature>
<evidence type="ECO:0000313" key="10">
    <source>
        <dbReference type="Proteomes" id="UP000654345"/>
    </source>
</evidence>
<reference evidence="9 10" key="1">
    <citation type="journal article" date="2021" name="Int. J. Syst. Evol. Microbiol.">
        <title>Reticulibacter mediterranei gen. nov., sp. nov., within the new family Reticulibacteraceae fam. nov., and Ktedonospora formicarum gen. nov., sp. nov., Ktedonobacter robiniae sp. nov., Dictyobacter formicarum sp. nov. and Dictyobacter arantiisoli sp. nov., belonging to the class Ktedonobacteria.</title>
        <authorList>
            <person name="Yabe S."/>
            <person name="Zheng Y."/>
            <person name="Wang C.M."/>
            <person name="Sakai Y."/>
            <person name="Abe K."/>
            <person name="Yokota A."/>
            <person name="Donadio S."/>
            <person name="Cavaletti L."/>
            <person name="Monciardini P."/>
        </authorList>
    </citation>
    <scope>NUCLEOTIDE SEQUENCE [LARGE SCALE GENOMIC DNA]</scope>
    <source>
        <strain evidence="9 10">SOSP1-30</strain>
    </source>
</reference>
<gene>
    <name evidence="9" type="ORF">KSB_32460</name>
</gene>
<keyword evidence="10" id="KW-1185">Reference proteome</keyword>
<evidence type="ECO:0000256" key="5">
    <source>
        <dbReference type="ARBA" id="ARBA00022989"/>
    </source>
</evidence>
<dbReference type="InterPro" id="IPR000515">
    <property type="entry name" value="MetI-like"/>
</dbReference>
<dbReference type="PANTHER" id="PTHR43163:SF6">
    <property type="entry name" value="DIPEPTIDE TRANSPORT SYSTEM PERMEASE PROTEIN DPPB-RELATED"/>
    <property type="match status" value="1"/>
</dbReference>
<keyword evidence="5 7" id="KW-1133">Transmembrane helix</keyword>
<feature type="transmembrane region" description="Helical" evidence="7">
    <location>
        <begin position="241"/>
        <end position="266"/>
    </location>
</feature>
<comment type="caution">
    <text evidence="9">The sequence shown here is derived from an EMBL/GenBank/DDBJ whole genome shotgun (WGS) entry which is preliminary data.</text>
</comment>
<dbReference type="Proteomes" id="UP000654345">
    <property type="component" value="Unassembled WGS sequence"/>
</dbReference>
<feature type="transmembrane region" description="Helical" evidence="7">
    <location>
        <begin position="102"/>
        <end position="123"/>
    </location>
</feature>
<feature type="transmembrane region" description="Helical" evidence="7">
    <location>
        <begin position="286"/>
        <end position="309"/>
    </location>
</feature>
<dbReference type="SUPFAM" id="SSF161098">
    <property type="entry name" value="MetI-like"/>
    <property type="match status" value="1"/>
</dbReference>
<dbReference type="InterPro" id="IPR035906">
    <property type="entry name" value="MetI-like_sf"/>
</dbReference>
<evidence type="ECO:0000256" key="2">
    <source>
        <dbReference type="ARBA" id="ARBA00022448"/>
    </source>
</evidence>
<keyword evidence="3" id="KW-1003">Cell membrane</keyword>
<evidence type="ECO:0000256" key="1">
    <source>
        <dbReference type="ARBA" id="ARBA00004651"/>
    </source>
</evidence>
<sequence>MVQFLVKRLIGFLFVVLCVSFITFILGYLAPGDPIRALLGQHQDPVLYAALRHQYGLDQPWYQQYWRFLTGAVHLDFGYSFHTQGRPVSELILQGIPYSSELGFWGTVLTLVLGIPVGIVSALKANKWVDTLLMSIALVCWALPTFIVAIFAQVGIVWFDKWTGVQWPVANWGQLWQYGPDDIQYKLFPIVIFALVGFAFYARYARTTLLETLRQDYVRTARAKGLAERVVVYRHAFRNALIPLVTSIGLAFGLVIAGAFFIEQIFNIPGVASTGLQAINDRDYPVIQASVLLVAACVVLGNLISDLLYTVVDPRIKLD</sequence>
<name>A0ABQ3UPU2_9CHLR</name>
<keyword evidence="2 7" id="KW-0813">Transport</keyword>
<evidence type="ECO:0000256" key="7">
    <source>
        <dbReference type="RuleBase" id="RU363032"/>
    </source>
</evidence>
<comment type="similarity">
    <text evidence="7">Belongs to the binding-protein-dependent transport system permease family.</text>
</comment>